<protein>
    <submittedName>
        <fullName evidence="3">Uncharacterized protein</fullName>
    </submittedName>
</protein>
<feature type="coiled-coil region" evidence="1">
    <location>
        <begin position="83"/>
        <end position="149"/>
    </location>
</feature>
<dbReference type="PhylomeDB" id="A0A0G4HG73"/>
<accession>A0A0G4HG73</accession>
<organism evidence="3">
    <name type="scientific">Chromera velia CCMP2878</name>
    <dbReference type="NCBI Taxonomy" id="1169474"/>
    <lineage>
        <taxon>Eukaryota</taxon>
        <taxon>Sar</taxon>
        <taxon>Alveolata</taxon>
        <taxon>Colpodellida</taxon>
        <taxon>Chromeraceae</taxon>
        <taxon>Chromera</taxon>
    </lineage>
</organism>
<feature type="compositionally biased region" description="Basic and acidic residues" evidence="2">
    <location>
        <begin position="473"/>
        <end position="492"/>
    </location>
</feature>
<proteinExistence type="predicted"/>
<feature type="compositionally biased region" description="Basic and acidic residues" evidence="2">
    <location>
        <begin position="350"/>
        <end position="359"/>
    </location>
</feature>
<feature type="region of interest" description="Disordered" evidence="2">
    <location>
        <begin position="349"/>
        <end position="375"/>
    </location>
</feature>
<gene>
    <name evidence="3" type="ORF">Cvel_6695</name>
</gene>
<dbReference type="VEuPathDB" id="CryptoDB:Cvel_6695"/>
<dbReference type="EMBL" id="CDMZ01002566">
    <property type="protein sequence ID" value="CEM42931.1"/>
    <property type="molecule type" value="Genomic_DNA"/>
</dbReference>
<dbReference type="AlphaFoldDB" id="A0A0G4HG73"/>
<evidence type="ECO:0000256" key="2">
    <source>
        <dbReference type="SAM" id="MobiDB-lite"/>
    </source>
</evidence>
<evidence type="ECO:0000313" key="3">
    <source>
        <dbReference type="EMBL" id="CEM42931.1"/>
    </source>
</evidence>
<keyword evidence="1" id="KW-0175">Coiled coil</keyword>
<reference evidence="3" key="1">
    <citation type="submission" date="2014-11" db="EMBL/GenBank/DDBJ databases">
        <authorList>
            <person name="Otto D Thomas"/>
            <person name="Naeem Raeece"/>
        </authorList>
    </citation>
    <scope>NUCLEOTIDE SEQUENCE</scope>
</reference>
<feature type="region of interest" description="Disordered" evidence="2">
    <location>
        <begin position="448"/>
        <end position="519"/>
    </location>
</feature>
<evidence type="ECO:0000256" key="1">
    <source>
        <dbReference type="SAM" id="Coils"/>
    </source>
</evidence>
<sequence>MSSVALDNQAGEKDDKELPEVQFAELETRMRRFIVDLLEPTMKRVQQQQVDLSSLKTVVDRHAKSLSEVAVMTVKAEQNIGVVEQLREEMSKWDVQRRNQEAKVSEDISLMKHELDGFRYNLERKEASIQALQRTSERAVAEVQQAMDAQDSFRQYVDGRLEAQVKHAHAFRTDLEVKLVALETKHNGLADELWGEETGLAKVTGELNRTNLTVSSLSEEVKRLNKSKASTQQCDMLQDSIRELVKETKDDVKDLRDAVGGVVSEVKEHFKTAANQIAAHNASMLSELELKQLKKRLSGVFDNSDLVLKGLEHITGVIAILIESNKVAASLDVQDDDDRRRVALMGYKEAGGKEGERSGSRTTRARSGNGGGAAGDGATVISVDPRCLSCSGQAATVLAGFKMACLQYAPQPVRYNKKLFNRGDLIAVRSQLLEQCFDALQSGPDLRFAGGQPQVNASHRQRESAGDSLGQTQRDREREKDPSGGGGERGRETIGSSLFGGTSMGASGFGGDGRRKNDT</sequence>
<name>A0A0G4HG73_9ALVE</name>